<organism evidence="7 8">
    <name type="scientific">Caenorhabditis nigoni</name>
    <dbReference type="NCBI Taxonomy" id="1611254"/>
    <lineage>
        <taxon>Eukaryota</taxon>
        <taxon>Metazoa</taxon>
        <taxon>Ecdysozoa</taxon>
        <taxon>Nematoda</taxon>
        <taxon>Chromadorea</taxon>
        <taxon>Rhabditida</taxon>
        <taxon>Rhabditina</taxon>
        <taxon>Rhabditomorpha</taxon>
        <taxon>Rhabditoidea</taxon>
        <taxon>Rhabditidae</taxon>
        <taxon>Peloderinae</taxon>
        <taxon>Caenorhabditis</taxon>
    </lineage>
</organism>
<dbReference type="Gene3D" id="1.20.1070.10">
    <property type="entry name" value="Rhodopsin 7-helix transmembrane proteins"/>
    <property type="match status" value="1"/>
</dbReference>
<dbReference type="OrthoDB" id="10011262at2759"/>
<name>A0A2G5SWW4_9PELO</name>
<dbReference type="InterPro" id="IPR053326">
    <property type="entry name" value="GPCR1-like"/>
</dbReference>
<feature type="transmembrane region" description="Helical" evidence="5">
    <location>
        <begin position="234"/>
        <end position="259"/>
    </location>
</feature>
<dbReference type="STRING" id="1611254.A0A2G5SWW4"/>
<reference evidence="8" key="1">
    <citation type="submission" date="2017-10" db="EMBL/GenBank/DDBJ databases">
        <title>Rapid genome shrinkage in a self-fertile nematode reveals novel sperm competition proteins.</title>
        <authorList>
            <person name="Yin D."/>
            <person name="Schwarz E.M."/>
            <person name="Thomas C.G."/>
            <person name="Felde R.L."/>
            <person name="Korf I.F."/>
            <person name="Cutter A.D."/>
            <person name="Schartner C.M."/>
            <person name="Ralston E.J."/>
            <person name="Meyer B.J."/>
            <person name="Haag E.S."/>
        </authorList>
    </citation>
    <scope>NUCLEOTIDE SEQUENCE [LARGE SCALE GENOMIC DNA]</scope>
    <source>
        <strain evidence="8">JU1422</strain>
    </source>
</reference>
<gene>
    <name evidence="7" type="primary">Cni-frpr-2</name>
    <name evidence="7" type="synonym">Cnig_chr_X.g24982</name>
    <name evidence="7" type="ORF">B9Z55_024982</name>
</gene>
<keyword evidence="3 5" id="KW-1133">Transmembrane helix</keyword>
<dbReference type="AlphaFoldDB" id="A0A2G5SWW4"/>
<feature type="transmembrane region" description="Helical" evidence="5">
    <location>
        <begin position="96"/>
        <end position="115"/>
    </location>
</feature>
<evidence type="ECO:0000313" key="7">
    <source>
        <dbReference type="EMBL" id="PIC19423.1"/>
    </source>
</evidence>
<evidence type="ECO:0000256" key="3">
    <source>
        <dbReference type="ARBA" id="ARBA00022989"/>
    </source>
</evidence>
<accession>A0A2G5SWW4</accession>
<comment type="caution">
    <text evidence="7">The sequence shown here is derived from an EMBL/GenBank/DDBJ whole genome shotgun (WGS) entry which is preliminary data.</text>
</comment>
<dbReference type="InterPro" id="IPR017452">
    <property type="entry name" value="GPCR_Rhodpsn_7TM"/>
</dbReference>
<feature type="transmembrane region" description="Helical" evidence="5">
    <location>
        <begin position="280"/>
        <end position="299"/>
    </location>
</feature>
<dbReference type="CDD" id="cd14978">
    <property type="entry name" value="7tmA_FMRFamide_R-like"/>
    <property type="match status" value="1"/>
</dbReference>
<dbReference type="PANTHER" id="PTHR47632">
    <property type="entry name" value="FMRFAMIDE PEPTIDE RECEPTOR FAMILY-RELATED"/>
    <property type="match status" value="1"/>
</dbReference>
<dbReference type="Proteomes" id="UP000230233">
    <property type="component" value="Chromosome X"/>
</dbReference>
<feature type="transmembrane region" description="Helical" evidence="5">
    <location>
        <begin position="58"/>
        <end position="84"/>
    </location>
</feature>
<feature type="domain" description="G-protein coupled receptors family 1 profile" evidence="6">
    <location>
        <begin position="59"/>
        <end position="339"/>
    </location>
</feature>
<sequence>MFCTHICAVSVPLSKDTELLKNVIYCRNCYAKREMLNHTVVMRECECLHEPIEGYAGIANLLLIVVLLPLISFVGVVLNFFNIFIFCEQKNTAAKYLTALSCSDVGVCMAGIFVICSDSLRAHSFVIDQVFVFLLPKIIPLGLFFQMLSVYITVLAAFDCFYSVYCGTKCEPKRSTWAPRVLALVVISVAAYNIVQFGDLQAIECLHPDNYTLFELCPTEMRVSETYVILYKGYLYALSMAFLPFVLLTFLTVSIIVMLRKKNDDMDKVEKQGCEDDGGNNPVVLLLVVLLFLCCNLTSLLVNVFEMLKIKLSFEVEAVLIDIGNFLVVINATANFFVYMGSSEEFRVAFYERIRKLWRPKSTRLPLLHDHRIRLFNRNPVASSI</sequence>
<keyword evidence="2 5" id="KW-0812">Transmembrane</keyword>
<evidence type="ECO:0000256" key="2">
    <source>
        <dbReference type="ARBA" id="ARBA00022692"/>
    </source>
</evidence>
<keyword evidence="8" id="KW-1185">Reference proteome</keyword>
<protein>
    <recommendedName>
        <fullName evidence="6">G-protein coupled receptors family 1 profile domain-containing protein</fullName>
    </recommendedName>
</protein>
<evidence type="ECO:0000256" key="4">
    <source>
        <dbReference type="ARBA" id="ARBA00023136"/>
    </source>
</evidence>
<feature type="transmembrane region" description="Helical" evidence="5">
    <location>
        <begin position="319"/>
        <end position="339"/>
    </location>
</feature>
<dbReference type="GO" id="GO:0004930">
    <property type="term" value="F:G protein-coupled receptor activity"/>
    <property type="evidence" value="ECO:0007669"/>
    <property type="project" value="InterPro"/>
</dbReference>
<evidence type="ECO:0000313" key="8">
    <source>
        <dbReference type="Proteomes" id="UP000230233"/>
    </source>
</evidence>
<keyword evidence="4 5" id="KW-0472">Membrane</keyword>
<dbReference type="EMBL" id="PDUG01000006">
    <property type="protein sequence ID" value="PIC19423.1"/>
    <property type="molecule type" value="Genomic_DNA"/>
</dbReference>
<comment type="subcellular location">
    <subcellularLocation>
        <location evidence="1">Membrane</location>
    </subcellularLocation>
</comment>
<dbReference type="PANTHER" id="PTHR47632:SF5">
    <property type="entry name" value="G-PROTEIN COUPLED RECEPTORS FAMILY 1 PROFILE DOMAIN-CONTAINING PROTEIN"/>
    <property type="match status" value="1"/>
</dbReference>
<evidence type="ECO:0000256" key="1">
    <source>
        <dbReference type="ARBA" id="ARBA00004370"/>
    </source>
</evidence>
<dbReference type="SUPFAM" id="SSF81321">
    <property type="entry name" value="Family A G protein-coupled receptor-like"/>
    <property type="match status" value="1"/>
</dbReference>
<evidence type="ECO:0000259" key="6">
    <source>
        <dbReference type="PROSITE" id="PS50262"/>
    </source>
</evidence>
<dbReference type="SMART" id="SM01381">
    <property type="entry name" value="7TM_GPCR_Srsx"/>
    <property type="match status" value="1"/>
</dbReference>
<dbReference type="InterPro" id="IPR000276">
    <property type="entry name" value="GPCR_Rhodpsn"/>
</dbReference>
<proteinExistence type="predicted"/>
<evidence type="ECO:0000256" key="5">
    <source>
        <dbReference type="SAM" id="Phobius"/>
    </source>
</evidence>
<dbReference type="GO" id="GO:0016020">
    <property type="term" value="C:membrane"/>
    <property type="evidence" value="ECO:0007669"/>
    <property type="project" value="UniProtKB-SubCell"/>
</dbReference>
<dbReference type="PROSITE" id="PS50262">
    <property type="entry name" value="G_PROTEIN_RECEP_F1_2"/>
    <property type="match status" value="1"/>
</dbReference>